<dbReference type="Proteomes" id="UP001316184">
    <property type="component" value="Chromosome"/>
</dbReference>
<dbReference type="PROSITE" id="PS50893">
    <property type="entry name" value="ABC_TRANSPORTER_2"/>
    <property type="match status" value="1"/>
</dbReference>
<evidence type="ECO:0000259" key="7">
    <source>
        <dbReference type="PROSITE" id="PS50893"/>
    </source>
</evidence>
<evidence type="ECO:0000313" key="8">
    <source>
        <dbReference type="EMBL" id="UUP12903.1"/>
    </source>
</evidence>
<feature type="compositionally biased region" description="Basic and acidic residues" evidence="6">
    <location>
        <begin position="243"/>
        <end position="258"/>
    </location>
</feature>
<evidence type="ECO:0000256" key="5">
    <source>
        <dbReference type="ARBA" id="ARBA00022970"/>
    </source>
</evidence>
<dbReference type="InterPro" id="IPR052156">
    <property type="entry name" value="BCAA_Transport_ATP-bd_LivF"/>
</dbReference>
<name>A0ABY5M7E0_9ACTN</name>
<dbReference type="SUPFAM" id="SSF52540">
    <property type="entry name" value="P-loop containing nucleoside triphosphate hydrolases"/>
    <property type="match status" value="1"/>
</dbReference>
<keyword evidence="3" id="KW-0547">Nucleotide-binding</keyword>
<keyword evidence="9" id="KW-1185">Reference proteome</keyword>
<dbReference type="InterPro" id="IPR017871">
    <property type="entry name" value="ABC_transporter-like_CS"/>
</dbReference>
<evidence type="ECO:0000256" key="2">
    <source>
        <dbReference type="ARBA" id="ARBA00022448"/>
    </source>
</evidence>
<protein>
    <submittedName>
        <fullName evidence="8">ATP-binding cassette domain-containing protein</fullName>
    </submittedName>
</protein>
<organism evidence="8 9">
    <name type="scientific">Aeromicrobium wangtongii</name>
    <dbReference type="NCBI Taxonomy" id="2969247"/>
    <lineage>
        <taxon>Bacteria</taxon>
        <taxon>Bacillati</taxon>
        <taxon>Actinomycetota</taxon>
        <taxon>Actinomycetes</taxon>
        <taxon>Propionibacteriales</taxon>
        <taxon>Nocardioidaceae</taxon>
        <taxon>Aeromicrobium</taxon>
    </lineage>
</organism>
<dbReference type="GO" id="GO:0005524">
    <property type="term" value="F:ATP binding"/>
    <property type="evidence" value="ECO:0007669"/>
    <property type="project" value="UniProtKB-KW"/>
</dbReference>
<feature type="domain" description="ABC transporter" evidence="7">
    <location>
        <begin position="5"/>
        <end position="232"/>
    </location>
</feature>
<dbReference type="PANTHER" id="PTHR43820">
    <property type="entry name" value="HIGH-AFFINITY BRANCHED-CHAIN AMINO ACID TRANSPORT ATP-BINDING PROTEIN LIVF"/>
    <property type="match status" value="1"/>
</dbReference>
<dbReference type="InterPro" id="IPR003593">
    <property type="entry name" value="AAA+_ATPase"/>
</dbReference>
<proteinExistence type="inferred from homology"/>
<dbReference type="InterPro" id="IPR027417">
    <property type="entry name" value="P-loop_NTPase"/>
</dbReference>
<dbReference type="EMBL" id="CP102173">
    <property type="protein sequence ID" value="UUP12903.1"/>
    <property type="molecule type" value="Genomic_DNA"/>
</dbReference>
<dbReference type="Gene3D" id="3.40.50.300">
    <property type="entry name" value="P-loop containing nucleotide triphosphate hydrolases"/>
    <property type="match status" value="1"/>
</dbReference>
<evidence type="ECO:0000256" key="1">
    <source>
        <dbReference type="ARBA" id="ARBA00005417"/>
    </source>
</evidence>
<accession>A0ABY5M7E0</accession>
<reference evidence="8 9" key="1">
    <citation type="submission" date="2022-08" db="EMBL/GenBank/DDBJ databases">
        <title>novel species in genus Aeromicrobium.</title>
        <authorList>
            <person name="Ye L."/>
        </authorList>
    </citation>
    <scope>NUCLEOTIDE SEQUENCE [LARGE SCALE GENOMIC DNA]</scope>
    <source>
        <strain evidence="9">zg-Y1379</strain>
    </source>
</reference>
<dbReference type="SMART" id="SM00382">
    <property type="entry name" value="AAA"/>
    <property type="match status" value="1"/>
</dbReference>
<sequence length="258" mass="27368">MSSVLSVQQFSAGYKRSVVVRDIAIEVGAGEVVALLGPNGAGKTTTLQSVSGLVKSFGGTVKLLGEDLGGVSPTHRARRGIAHVPEDRGIFSGLTVAEHFKLSRRGEHLDADIAYGYFPALRNLTTRQAGVLSGGEQQMLAVGRALARGPALLLLDELSLGLAPVIVQSLLPVIRRFADDTGCGVLLVEQHVQLALEIADRAYLMAHGDISASHDAAALRQDQSLLRASYLGGEQWEDSDLDPSTHDHTSMTPSRGEK</sequence>
<evidence type="ECO:0000256" key="3">
    <source>
        <dbReference type="ARBA" id="ARBA00022741"/>
    </source>
</evidence>
<evidence type="ECO:0000313" key="9">
    <source>
        <dbReference type="Proteomes" id="UP001316184"/>
    </source>
</evidence>
<dbReference type="PANTHER" id="PTHR43820:SF4">
    <property type="entry name" value="HIGH-AFFINITY BRANCHED-CHAIN AMINO ACID TRANSPORT ATP-BINDING PROTEIN LIVF"/>
    <property type="match status" value="1"/>
</dbReference>
<evidence type="ECO:0000256" key="6">
    <source>
        <dbReference type="SAM" id="MobiDB-lite"/>
    </source>
</evidence>
<keyword evidence="5" id="KW-0029">Amino-acid transport</keyword>
<feature type="region of interest" description="Disordered" evidence="6">
    <location>
        <begin position="235"/>
        <end position="258"/>
    </location>
</feature>
<dbReference type="Pfam" id="PF00005">
    <property type="entry name" value="ABC_tran"/>
    <property type="match status" value="1"/>
</dbReference>
<dbReference type="RefSeq" id="WP_232401602.1">
    <property type="nucleotide sequence ID" value="NZ_CP102173.1"/>
</dbReference>
<gene>
    <name evidence="8" type="ORF">NQV15_13700</name>
</gene>
<keyword evidence="4 8" id="KW-0067">ATP-binding</keyword>
<evidence type="ECO:0000256" key="4">
    <source>
        <dbReference type="ARBA" id="ARBA00022840"/>
    </source>
</evidence>
<comment type="similarity">
    <text evidence="1">Belongs to the ABC transporter superfamily.</text>
</comment>
<dbReference type="InterPro" id="IPR003439">
    <property type="entry name" value="ABC_transporter-like_ATP-bd"/>
</dbReference>
<dbReference type="PROSITE" id="PS00211">
    <property type="entry name" value="ABC_TRANSPORTER_1"/>
    <property type="match status" value="1"/>
</dbReference>
<keyword evidence="2" id="KW-0813">Transport</keyword>